<dbReference type="GO" id="GO:0046470">
    <property type="term" value="P:phosphatidylcholine metabolic process"/>
    <property type="evidence" value="ECO:0007669"/>
    <property type="project" value="InterPro"/>
</dbReference>
<comment type="caution">
    <text evidence="7">The sequence shown here is derived from an EMBL/GenBank/DDBJ whole genome shotgun (WGS) entry which is preliminary data.</text>
</comment>
<dbReference type="OrthoDB" id="9770965at2"/>
<feature type="domain" description="PNPLA" evidence="6">
    <location>
        <begin position="8"/>
        <end position="166"/>
    </location>
</feature>
<dbReference type="PANTHER" id="PTHR14226">
    <property type="entry name" value="NEUROPATHY TARGET ESTERASE/SWISS CHEESE D.MELANOGASTER"/>
    <property type="match status" value="1"/>
</dbReference>
<name>A0A0A5GQ27_9BACI</name>
<accession>A0A0A5GQ27</accession>
<evidence type="ECO:0000256" key="3">
    <source>
        <dbReference type="ARBA" id="ARBA00022963"/>
    </source>
</evidence>
<organism evidence="7 8">
    <name type="scientific">Pontibacillus halophilus JSM 076056 = DSM 19796</name>
    <dbReference type="NCBI Taxonomy" id="1385510"/>
    <lineage>
        <taxon>Bacteria</taxon>
        <taxon>Bacillati</taxon>
        <taxon>Bacillota</taxon>
        <taxon>Bacilli</taxon>
        <taxon>Bacillales</taxon>
        <taxon>Bacillaceae</taxon>
        <taxon>Pontibacillus</taxon>
    </lineage>
</organism>
<keyword evidence="2 5" id="KW-0378">Hydrolase</keyword>
<feature type="active site" description="Proton acceptor" evidence="5">
    <location>
        <position position="153"/>
    </location>
</feature>
<feature type="active site" description="Nucleophile" evidence="5">
    <location>
        <position position="41"/>
    </location>
</feature>
<dbReference type="SUPFAM" id="SSF52151">
    <property type="entry name" value="FabD/lysophospholipase-like"/>
    <property type="match status" value="1"/>
</dbReference>
<dbReference type="RefSeq" id="WP_026799663.1">
    <property type="nucleotide sequence ID" value="NZ_AULI01000005.1"/>
</dbReference>
<evidence type="ECO:0000256" key="1">
    <source>
        <dbReference type="ARBA" id="ARBA00006636"/>
    </source>
</evidence>
<dbReference type="EMBL" id="AVPE01000003">
    <property type="protein sequence ID" value="KGX93280.1"/>
    <property type="molecule type" value="Genomic_DNA"/>
</dbReference>
<dbReference type="GO" id="GO:0016042">
    <property type="term" value="P:lipid catabolic process"/>
    <property type="evidence" value="ECO:0007669"/>
    <property type="project" value="UniProtKB-UniRule"/>
</dbReference>
<protein>
    <submittedName>
        <fullName evidence="7">Esterase</fullName>
    </submittedName>
</protein>
<dbReference type="InterPro" id="IPR002641">
    <property type="entry name" value="PNPLA_dom"/>
</dbReference>
<dbReference type="AlphaFoldDB" id="A0A0A5GQ27"/>
<dbReference type="Pfam" id="PF01734">
    <property type="entry name" value="Patatin"/>
    <property type="match status" value="1"/>
</dbReference>
<evidence type="ECO:0000259" key="6">
    <source>
        <dbReference type="PROSITE" id="PS51635"/>
    </source>
</evidence>
<dbReference type="Proteomes" id="UP000030528">
    <property type="component" value="Unassembled WGS sequence"/>
</dbReference>
<keyword evidence="4 5" id="KW-0443">Lipid metabolism</keyword>
<evidence type="ECO:0000256" key="5">
    <source>
        <dbReference type="PROSITE-ProRule" id="PRU01161"/>
    </source>
</evidence>
<evidence type="ECO:0000256" key="2">
    <source>
        <dbReference type="ARBA" id="ARBA00022801"/>
    </source>
</evidence>
<proteinExistence type="inferred from homology"/>
<dbReference type="GO" id="GO:0004622">
    <property type="term" value="F:phosphatidylcholine lysophospholipase activity"/>
    <property type="evidence" value="ECO:0007669"/>
    <property type="project" value="InterPro"/>
</dbReference>
<comment type="similarity">
    <text evidence="1">Belongs to the NTE family.</text>
</comment>
<reference evidence="7 8" key="1">
    <citation type="submission" date="2013-08" db="EMBL/GenBank/DDBJ databases">
        <authorList>
            <person name="Huang J."/>
            <person name="Wang G."/>
        </authorList>
    </citation>
    <scope>NUCLEOTIDE SEQUENCE [LARGE SCALE GENOMIC DNA]</scope>
    <source>
        <strain evidence="7 8">JSM 076056</strain>
    </source>
</reference>
<feature type="short sequence motif" description="GXSXG" evidence="5">
    <location>
        <begin position="39"/>
        <end position="43"/>
    </location>
</feature>
<dbReference type="PROSITE" id="PS01237">
    <property type="entry name" value="UPF0028"/>
    <property type="match status" value="1"/>
</dbReference>
<dbReference type="PANTHER" id="PTHR14226:SF76">
    <property type="entry name" value="NTE FAMILY PROTEIN RSSA"/>
    <property type="match status" value="1"/>
</dbReference>
<feature type="short sequence motif" description="DGA/G" evidence="5">
    <location>
        <begin position="153"/>
        <end position="155"/>
    </location>
</feature>
<gene>
    <name evidence="7" type="ORF">N781_12800</name>
</gene>
<dbReference type="InterPro" id="IPR001423">
    <property type="entry name" value="LysoPLipase_patatin_CS"/>
</dbReference>
<dbReference type="PROSITE" id="PS51635">
    <property type="entry name" value="PNPLA"/>
    <property type="match status" value="1"/>
</dbReference>
<evidence type="ECO:0000313" key="7">
    <source>
        <dbReference type="EMBL" id="KGX93280.1"/>
    </source>
</evidence>
<dbReference type="InterPro" id="IPR050301">
    <property type="entry name" value="NTE"/>
</dbReference>
<dbReference type="InterPro" id="IPR016035">
    <property type="entry name" value="Acyl_Trfase/lysoPLipase"/>
</dbReference>
<dbReference type="Gene3D" id="3.40.1090.10">
    <property type="entry name" value="Cytosolic phospholipase A2 catalytic domain"/>
    <property type="match status" value="2"/>
</dbReference>
<evidence type="ECO:0000313" key="8">
    <source>
        <dbReference type="Proteomes" id="UP000030528"/>
    </source>
</evidence>
<evidence type="ECO:0000256" key="4">
    <source>
        <dbReference type="ARBA" id="ARBA00023098"/>
    </source>
</evidence>
<keyword evidence="8" id="KW-1185">Reference proteome</keyword>
<dbReference type="eggNOG" id="COG1752">
    <property type="taxonomic scope" value="Bacteria"/>
</dbReference>
<dbReference type="STRING" id="1385510.GCA_000425205_01211"/>
<sequence length="265" mass="29106">MERPKIGIALGSGGARGFSHLGVLKILHEANIPIDYIAGSSMGALVGTFYSIGQNFDDLYRLSSLFKRKYFLDFTVPKMGFIAGNRVLEFLHLFTHRKKLEDLPIPVSVVATDLYSGEKVILTKGSAAEAIRASISIPGVFVPPVINNRPLIDGGVVDRVPVSVAREMGADIVIAVDCVHFEANEEVTSIFDVIIQSIDILQNEFINRVDLQADVLLKPQVAQYSARAFKDMPLIIKEGEAVATAHLDEIKQVIADWKEITDETK</sequence>
<keyword evidence="3 5" id="KW-0442">Lipid degradation</keyword>
<comment type="caution">
    <text evidence="5">Lacks conserved residue(s) required for the propagation of feature annotation.</text>
</comment>